<dbReference type="OMA" id="MGDYHYL"/>
<dbReference type="STRING" id="1245528.M3JDG9"/>
<keyword evidence="4" id="KW-1185">Reference proteome</keyword>
<organism evidence="3 4">
    <name type="scientific">Candida maltosa (strain Xu316)</name>
    <name type="common">Yeast</name>
    <dbReference type="NCBI Taxonomy" id="1245528"/>
    <lineage>
        <taxon>Eukaryota</taxon>
        <taxon>Fungi</taxon>
        <taxon>Dikarya</taxon>
        <taxon>Ascomycota</taxon>
        <taxon>Saccharomycotina</taxon>
        <taxon>Pichiomycetes</taxon>
        <taxon>Debaryomycetaceae</taxon>
        <taxon>Candida/Lodderomyces clade</taxon>
        <taxon>Candida</taxon>
    </lineage>
</organism>
<evidence type="ECO:0000256" key="2">
    <source>
        <dbReference type="SAM" id="MobiDB-lite"/>
    </source>
</evidence>
<dbReference type="Proteomes" id="UP000011777">
    <property type="component" value="Unassembled WGS sequence"/>
</dbReference>
<feature type="repeat" description="RCC1" evidence="1">
    <location>
        <begin position="84"/>
        <end position="147"/>
    </location>
</feature>
<feature type="repeat" description="RCC1" evidence="1">
    <location>
        <begin position="520"/>
        <end position="592"/>
    </location>
</feature>
<evidence type="ECO:0000256" key="1">
    <source>
        <dbReference type="PROSITE-ProRule" id="PRU00235"/>
    </source>
</evidence>
<dbReference type="Pfam" id="PF13540">
    <property type="entry name" value="RCC1_2"/>
    <property type="match status" value="1"/>
</dbReference>
<dbReference type="GO" id="GO:0005085">
    <property type="term" value="F:guanyl-nucleotide exchange factor activity"/>
    <property type="evidence" value="ECO:0007669"/>
    <property type="project" value="TreeGrafter"/>
</dbReference>
<dbReference type="PROSITE" id="PS50012">
    <property type="entry name" value="RCC1_3"/>
    <property type="match status" value="2"/>
</dbReference>
<feature type="region of interest" description="Disordered" evidence="2">
    <location>
        <begin position="197"/>
        <end position="262"/>
    </location>
</feature>
<dbReference type="InterPro" id="IPR009091">
    <property type="entry name" value="RCC1/BLIP-II"/>
</dbReference>
<evidence type="ECO:0000313" key="3">
    <source>
        <dbReference type="EMBL" id="EMG50228.1"/>
    </source>
</evidence>
<comment type="caution">
    <text evidence="3">The sequence shown here is derived from an EMBL/GenBank/DDBJ whole genome shotgun (WGS) entry which is preliminary data.</text>
</comment>
<dbReference type="SUPFAM" id="SSF50985">
    <property type="entry name" value="RCC1/BLIP-II"/>
    <property type="match status" value="1"/>
</dbReference>
<dbReference type="PROSITE" id="PS00626">
    <property type="entry name" value="RCC1_2"/>
    <property type="match status" value="1"/>
</dbReference>
<protein>
    <recommendedName>
        <fullName evidence="5">SCF-associated factor 1</fullName>
    </recommendedName>
</protein>
<dbReference type="HOGENOM" id="CLU_460835_0_0_1"/>
<name>M3JDG9_CANMX</name>
<reference evidence="3 4" key="1">
    <citation type="submission" date="2013-02" db="EMBL/GenBank/DDBJ databases">
        <title>Genome sequence of Candida maltosa Xu316, a potential industrial strain for xylitol and ethanol production.</title>
        <authorList>
            <person name="Yu J."/>
            <person name="Wang Q."/>
            <person name="Geng X."/>
            <person name="Bao W."/>
            <person name="He P."/>
            <person name="Cai J."/>
        </authorList>
    </citation>
    <scope>NUCLEOTIDE SEQUENCE [LARGE SCALE GENOMIC DNA]</scope>
    <source>
        <strain evidence="4">Xu316</strain>
    </source>
</reference>
<sequence>MALTILDLGEDVLISEICTYLYPEEIFKFFSLSKSLYEIFQNSSNVFQILYNKKFTNNENNYTLSLQQHLNWKQLFYLRCDKNQKVYTWGSPNGGRLGYTLKDVPPAHKSTVSQCVVHTPTNVEAFNGHLIVDIVATGFAFVFLSNAGELWFSGADWKDFTGISTPGPILTRDYRANPGALALFTMANNQNANVRSRRTIPTGVPPIPLMNRRYANDDDEGDGGDDTSTTPPAGPSGGSLPQGRRRLEPQVQTEDPLIHPRPKIKETNYISRLYLPPTENNEQSDKRIVSISAGRQHIVALDDHNHIYTWDTGCKSNVGVKLDFPGLPSSALVIKVAAGWNLSAALVEGYGLVVWYTRIGITKEQFDRNEFKSEAKYFIVPFTKDDVVDFSVGCDYVMFIKKSDGKLYQTRFNVHSYATREDPIGADEIRERTHPMDNFNNWKASQTENIEFTTLNGCFNNFAVFTNHDQVLLGNFNHLIHREDENEEGRNPIILDELQGQNIKSVVMGDYHYLALTTDGQVLSWGVEPDSCGCLGVGYKLNLKDRYPPDVVQLEGRAVNILKPVPIKSTGEKGKWVAIAAGGWHSGGIHVPIEE</sequence>
<accession>M3JDG9</accession>
<dbReference type="EMBL" id="AOGT01000331">
    <property type="protein sequence ID" value="EMG50228.1"/>
    <property type="molecule type" value="Genomic_DNA"/>
</dbReference>
<dbReference type="Gene3D" id="2.130.10.30">
    <property type="entry name" value="Regulator of chromosome condensation 1/beta-lactamase-inhibitor protein II"/>
    <property type="match status" value="3"/>
</dbReference>
<dbReference type="OrthoDB" id="61110at2759"/>
<dbReference type="GO" id="GO:0005737">
    <property type="term" value="C:cytoplasm"/>
    <property type="evidence" value="ECO:0007669"/>
    <property type="project" value="TreeGrafter"/>
</dbReference>
<evidence type="ECO:0000313" key="4">
    <source>
        <dbReference type="Proteomes" id="UP000011777"/>
    </source>
</evidence>
<dbReference type="AlphaFoldDB" id="M3JDG9"/>
<proteinExistence type="predicted"/>
<dbReference type="eggNOG" id="ENOG502QUVE">
    <property type="taxonomic scope" value="Eukaryota"/>
</dbReference>
<evidence type="ECO:0008006" key="5">
    <source>
        <dbReference type="Google" id="ProtNLM"/>
    </source>
</evidence>
<dbReference type="InterPro" id="IPR000408">
    <property type="entry name" value="Reg_chr_condens"/>
</dbReference>
<gene>
    <name evidence="3" type="ORF">G210_4747</name>
</gene>
<dbReference type="PANTHER" id="PTHR45982">
    <property type="entry name" value="REGULATOR OF CHROMOSOME CONDENSATION"/>
    <property type="match status" value="1"/>
</dbReference>
<dbReference type="InterPro" id="IPR051553">
    <property type="entry name" value="Ran_GTPase-activating"/>
</dbReference>
<dbReference type="PANTHER" id="PTHR45982:SF3">
    <property type="entry name" value="F-BOX PROTEIN POF9"/>
    <property type="match status" value="1"/>
</dbReference>